<feature type="site" description="Contributes to redox potential value" evidence="9">
    <location>
        <position position="32"/>
    </location>
</feature>
<evidence type="ECO:0000313" key="13">
    <source>
        <dbReference type="EMBL" id="MDB8004308.1"/>
    </source>
</evidence>
<dbReference type="Proteomes" id="UP001210809">
    <property type="component" value="Unassembled WGS sequence"/>
</dbReference>
<feature type="site" description="Contributes to redox potential value" evidence="9">
    <location>
        <position position="33"/>
    </location>
</feature>
<evidence type="ECO:0000256" key="10">
    <source>
        <dbReference type="PIRSR" id="PIRSR000077-4"/>
    </source>
</evidence>
<evidence type="ECO:0000313" key="14">
    <source>
        <dbReference type="Proteomes" id="UP000095662"/>
    </source>
</evidence>
<dbReference type="InterPro" id="IPR005746">
    <property type="entry name" value="Thioredoxin"/>
</dbReference>
<sequence>MSHIDVTSENFKQEVLQSDKPVLVDFWASWCGPCRMLGPVLEELGEEHPEIKICKVNTDDERELAISFGIDSIPCVISFKDGKQIDKSVGFVSKDKLLALLD</sequence>
<dbReference type="FunFam" id="3.40.30.10:FF:000001">
    <property type="entry name" value="Thioredoxin"/>
    <property type="match status" value="1"/>
</dbReference>
<dbReference type="SUPFAM" id="SSF52833">
    <property type="entry name" value="Thioredoxin-like"/>
    <property type="match status" value="1"/>
</dbReference>
<dbReference type="PROSITE" id="PS51352">
    <property type="entry name" value="THIOREDOXIN_2"/>
    <property type="match status" value="1"/>
</dbReference>
<dbReference type="EMBL" id="CZBY01000018">
    <property type="protein sequence ID" value="CUQ90058.1"/>
    <property type="molecule type" value="Genomic_DNA"/>
</dbReference>
<dbReference type="EMBL" id="JAQLXW010000013">
    <property type="protein sequence ID" value="MDB8004308.1"/>
    <property type="molecule type" value="Genomic_DNA"/>
</dbReference>
<dbReference type="InterPro" id="IPR013766">
    <property type="entry name" value="Thioredoxin_domain"/>
</dbReference>
<dbReference type="Proteomes" id="UP000095662">
    <property type="component" value="Unassembled WGS sequence"/>
</dbReference>
<evidence type="ECO:0000256" key="8">
    <source>
        <dbReference type="PIRNR" id="PIRNR000077"/>
    </source>
</evidence>
<dbReference type="PROSITE" id="PS00194">
    <property type="entry name" value="THIOREDOXIN_1"/>
    <property type="match status" value="1"/>
</dbReference>
<dbReference type="OrthoDB" id="9790390at2"/>
<proteinExistence type="inferred from homology"/>
<dbReference type="GO" id="GO:0015035">
    <property type="term" value="F:protein-disulfide reductase activity"/>
    <property type="evidence" value="ECO:0007669"/>
    <property type="project" value="UniProtKB-UniRule"/>
</dbReference>
<comment type="similarity">
    <text evidence="1 8">Belongs to the thioredoxin family.</text>
</comment>
<keyword evidence="6 10" id="KW-0676">Redox-active center</keyword>
<feature type="active site" description="Nucleophile" evidence="9">
    <location>
        <position position="31"/>
    </location>
</feature>
<dbReference type="PANTHER" id="PTHR45663">
    <property type="entry name" value="GEO12009P1"/>
    <property type="match status" value="1"/>
</dbReference>
<dbReference type="AlphaFoldDB" id="A0A174ZZU4"/>
<accession>A0A174ZZU4</accession>
<gene>
    <name evidence="12" type="primary">trxA</name>
    <name evidence="12" type="ORF">ERS852540_02044</name>
    <name evidence="13" type="ORF">PNE09_09550</name>
</gene>
<dbReference type="InterPro" id="IPR036249">
    <property type="entry name" value="Thioredoxin-like_sf"/>
</dbReference>
<dbReference type="PRINTS" id="PR00421">
    <property type="entry name" value="THIOREDOXIN"/>
</dbReference>
<dbReference type="GO" id="GO:0045454">
    <property type="term" value="P:cell redox homeostasis"/>
    <property type="evidence" value="ECO:0007669"/>
    <property type="project" value="TreeGrafter"/>
</dbReference>
<keyword evidence="4" id="KW-0249">Electron transport</keyword>
<feature type="active site" description="Nucleophile" evidence="9">
    <location>
        <position position="34"/>
    </location>
</feature>
<evidence type="ECO:0000256" key="3">
    <source>
        <dbReference type="ARBA" id="ARBA00022448"/>
    </source>
</evidence>
<feature type="disulfide bond" description="Redox-active" evidence="10">
    <location>
        <begin position="31"/>
        <end position="34"/>
    </location>
</feature>
<dbReference type="PIRSF" id="PIRSF000077">
    <property type="entry name" value="Thioredoxin"/>
    <property type="match status" value="1"/>
</dbReference>
<evidence type="ECO:0000256" key="1">
    <source>
        <dbReference type="ARBA" id="ARBA00008987"/>
    </source>
</evidence>
<reference evidence="13" key="2">
    <citation type="submission" date="2023-01" db="EMBL/GenBank/DDBJ databases">
        <title>Human gut microbiome strain richness.</title>
        <authorList>
            <person name="Chen-Liaw A."/>
        </authorList>
    </citation>
    <scope>NUCLEOTIDE SEQUENCE</scope>
    <source>
        <strain evidence="13">1001283st1_G1_1001283B150217_161031</strain>
    </source>
</reference>
<dbReference type="CDD" id="cd02947">
    <property type="entry name" value="TRX_family"/>
    <property type="match status" value="1"/>
</dbReference>
<evidence type="ECO:0000256" key="2">
    <source>
        <dbReference type="ARBA" id="ARBA00020570"/>
    </source>
</evidence>
<feature type="domain" description="Thioredoxin" evidence="11">
    <location>
        <begin position="1"/>
        <end position="102"/>
    </location>
</feature>
<evidence type="ECO:0000256" key="6">
    <source>
        <dbReference type="ARBA" id="ARBA00023284"/>
    </source>
</evidence>
<dbReference type="Pfam" id="PF00085">
    <property type="entry name" value="Thioredoxin"/>
    <property type="match status" value="1"/>
</dbReference>
<evidence type="ECO:0000256" key="4">
    <source>
        <dbReference type="ARBA" id="ARBA00022982"/>
    </source>
</evidence>
<dbReference type="NCBIfam" id="TIGR01068">
    <property type="entry name" value="thioredoxin"/>
    <property type="match status" value="1"/>
</dbReference>
<name>A0A174ZZU4_9FIRM</name>
<dbReference type="STRING" id="39492.ERS852540_02044"/>
<dbReference type="Gene3D" id="3.40.30.10">
    <property type="entry name" value="Glutaredoxin"/>
    <property type="match status" value="1"/>
</dbReference>
<protein>
    <recommendedName>
        <fullName evidence="2 7">Thioredoxin</fullName>
    </recommendedName>
</protein>
<evidence type="ECO:0000256" key="9">
    <source>
        <dbReference type="PIRSR" id="PIRSR000077-1"/>
    </source>
</evidence>
<keyword evidence="5 10" id="KW-1015">Disulfide bond</keyword>
<evidence type="ECO:0000256" key="5">
    <source>
        <dbReference type="ARBA" id="ARBA00023157"/>
    </source>
</evidence>
<organism evidence="12 14">
    <name type="scientific">[Eubacterium] siraeum</name>
    <dbReference type="NCBI Taxonomy" id="39492"/>
    <lineage>
        <taxon>Bacteria</taxon>
        <taxon>Bacillati</taxon>
        <taxon>Bacillota</taxon>
        <taxon>Clostridia</taxon>
        <taxon>Eubacteriales</taxon>
        <taxon>Oscillospiraceae</taxon>
        <taxon>Oscillospiraceae incertae sedis</taxon>
    </lineage>
</organism>
<keyword evidence="3" id="KW-0813">Transport</keyword>
<dbReference type="GO" id="GO:0005829">
    <property type="term" value="C:cytosol"/>
    <property type="evidence" value="ECO:0007669"/>
    <property type="project" value="TreeGrafter"/>
</dbReference>
<dbReference type="InterPro" id="IPR017937">
    <property type="entry name" value="Thioredoxin_CS"/>
</dbReference>
<dbReference type="PANTHER" id="PTHR45663:SF11">
    <property type="entry name" value="GEO12009P1"/>
    <property type="match status" value="1"/>
</dbReference>
<feature type="site" description="Deprotonates C-terminal active site Cys" evidence="9">
    <location>
        <position position="25"/>
    </location>
</feature>
<reference evidence="12 14" key="1">
    <citation type="submission" date="2015-09" db="EMBL/GenBank/DDBJ databases">
        <authorList>
            <consortium name="Pathogen Informatics"/>
        </authorList>
    </citation>
    <scope>NUCLEOTIDE SEQUENCE [LARGE SCALE GENOMIC DNA]</scope>
    <source>
        <strain evidence="12 14">2789STDY5834928</strain>
    </source>
</reference>
<evidence type="ECO:0000256" key="7">
    <source>
        <dbReference type="NCBIfam" id="TIGR01068"/>
    </source>
</evidence>
<evidence type="ECO:0000313" key="12">
    <source>
        <dbReference type="EMBL" id="CUQ90058.1"/>
    </source>
</evidence>
<evidence type="ECO:0000259" key="11">
    <source>
        <dbReference type="PROSITE" id="PS51352"/>
    </source>
</evidence>